<keyword evidence="3" id="KW-1185">Reference proteome</keyword>
<dbReference type="Proteomes" id="UP000318053">
    <property type="component" value="Unassembled WGS sequence"/>
</dbReference>
<organism evidence="2 3">
    <name type="scientific">Allorhodopirellula solitaria</name>
    <dbReference type="NCBI Taxonomy" id="2527987"/>
    <lineage>
        <taxon>Bacteria</taxon>
        <taxon>Pseudomonadati</taxon>
        <taxon>Planctomycetota</taxon>
        <taxon>Planctomycetia</taxon>
        <taxon>Pirellulales</taxon>
        <taxon>Pirellulaceae</taxon>
        <taxon>Allorhodopirellula</taxon>
    </lineage>
</organism>
<evidence type="ECO:0000313" key="3">
    <source>
        <dbReference type="Proteomes" id="UP000318053"/>
    </source>
</evidence>
<accession>A0A5C5XT73</accession>
<feature type="compositionally biased region" description="Pro residues" evidence="1">
    <location>
        <begin position="48"/>
        <end position="58"/>
    </location>
</feature>
<name>A0A5C5XT73_9BACT</name>
<feature type="region of interest" description="Disordered" evidence="1">
    <location>
        <begin position="1"/>
        <end position="199"/>
    </location>
</feature>
<feature type="compositionally biased region" description="Basic residues" evidence="1">
    <location>
        <begin position="76"/>
        <end position="93"/>
    </location>
</feature>
<dbReference type="EMBL" id="SJPK01000007">
    <property type="protein sequence ID" value="TWT65205.1"/>
    <property type="molecule type" value="Genomic_DNA"/>
</dbReference>
<feature type="compositionally biased region" description="Basic residues" evidence="1">
    <location>
        <begin position="16"/>
        <end position="31"/>
    </location>
</feature>
<proteinExistence type="predicted"/>
<feature type="compositionally biased region" description="Basic and acidic residues" evidence="1">
    <location>
        <begin position="188"/>
        <end position="199"/>
    </location>
</feature>
<evidence type="ECO:0000256" key="1">
    <source>
        <dbReference type="SAM" id="MobiDB-lite"/>
    </source>
</evidence>
<dbReference type="AlphaFoldDB" id="A0A5C5XT73"/>
<sequence length="199" mass="22391">MAGRNRPYDDMQLPPRIRRGNQRPRLPRRNPNRIIGSLASRAGSHRPSTPPHPPPPNQPTHMAGGNRPYDDMRLPPRIRRGNHRPRSPRRNPNRKIGSLASRAGSHRPSTPTHPPPPNQPTHTAGRNTPDVNVLLPPRIRRGNQRPRSPRRYPNRVIGSLASRAGSHRPSTPTHPPPPNQPTQTAGRNRPDVKQPMHHE</sequence>
<gene>
    <name evidence="2" type="ORF">CA85_31150</name>
</gene>
<protein>
    <submittedName>
        <fullName evidence="2">Uncharacterized protein</fullName>
    </submittedName>
</protein>
<evidence type="ECO:0000313" key="2">
    <source>
        <dbReference type="EMBL" id="TWT65205.1"/>
    </source>
</evidence>
<reference evidence="2 3" key="1">
    <citation type="submission" date="2019-02" db="EMBL/GenBank/DDBJ databases">
        <title>Deep-cultivation of Planctomycetes and their phenomic and genomic characterization uncovers novel biology.</title>
        <authorList>
            <person name="Wiegand S."/>
            <person name="Jogler M."/>
            <person name="Boedeker C."/>
            <person name="Pinto D."/>
            <person name="Vollmers J."/>
            <person name="Rivas-Marin E."/>
            <person name="Kohn T."/>
            <person name="Peeters S.H."/>
            <person name="Heuer A."/>
            <person name="Rast P."/>
            <person name="Oberbeckmann S."/>
            <person name="Bunk B."/>
            <person name="Jeske O."/>
            <person name="Meyerdierks A."/>
            <person name="Storesund J.E."/>
            <person name="Kallscheuer N."/>
            <person name="Luecker S."/>
            <person name="Lage O.M."/>
            <person name="Pohl T."/>
            <person name="Merkel B.J."/>
            <person name="Hornburger P."/>
            <person name="Mueller R.-W."/>
            <person name="Bruemmer F."/>
            <person name="Labrenz M."/>
            <person name="Spormann A.M."/>
            <person name="Op Den Camp H."/>
            <person name="Overmann J."/>
            <person name="Amann R."/>
            <person name="Jetten M.S.M."/>
            <person name="Mascher T."/>
            <person name="Medema M.H."/>
            <person name="Devos D.P."/>
            <person name="Kaster A.-K."/>
            <person name="Ovreas L."/>
            <person name="Rohde M."/>
            <person name="Galperin M.Y."/>
            <person name="Jogler C."/>
        </authorList>
    </citation>
    <scope>NUCLEOTIDE SEQUENCE [LARGE SCALE GENOMIC DNA]</scope>
    <source>
        <strain evidence="2 3">CA85</strain>
    </source>
</reference>
<comment type="caution">
    <text evidence="2">The sequence shown here is derived from an EMBL/GenBank/DDBJ whole genome shotgun (WGS) entry which is preliminary data.</text>
</comment>
<feature type="compositionally biased region" description="Basic residues" evidence="1">
    <location>
        <begin position="138"/>
        <end position="153"/>
    </location>
</feature>